<dbReference type="RefSeq" id="WP_092486759.1">
    <property type="nucleotide sequence ID" value="NZ_LN906597.1"/>
</dbReference>
<dbReference type="SUPFAM" id="SSF141868">
    <property type="entry name" value="EAL domain-like"/>
    <property type="match status" value="1"/>
</dbReference>
<dbReference type="PROSITE" id="PS50883">
    <property type="entry name" value="EAL"/>
    <property type="match status" value="1"/>
</dbReference>
<dbReference type="OrthoDB" id="5894408at2"/>
<dbReference type="EMBL" id="LN906597">
    <property type="protein sequence ID" value="CUT17427.1"/>
    <property type="molecule type" value="Genomic_DNA"/>
</dbReference>
<dbReference type="InterPro" id="IPR000160">
    <property type="entry name" value="GGDEF_dom"/>
</dbReference>
<dbReference type="SUPFAM" id="SSF55073">
    <property type="entry name" value="Nucleotide cyclase"/>
    <property type="match status" value="1"/>
</dbReference>
<dbReference type="InterPro" id="IPR035919">
    <property type="entry name" value="EAL_sf"/>
</dbReference>
<evidence type="ECO:0000313" key="4">
    <source>
        <dbReference type="Proteomes" id="UP000198651"/>
    </source>
</evidence>
<gene>
    <name evidence="3" type="ORF">Ark11_0590</name>
</gene>
<dbReference type="Proteomes" id="UP000198651">
    <property type="component" value="Chromosome I"/>
</dbReference>
<keyword evidence="1" id="KW-1133">Transmembrane helix</keyword>
<keyword evidence="1" id="KW-0472">Membrane</keyword>
<dbReference type="GO" id="GO:0071111">
    <property type="term" value="F:cyclic-guanylate-specific phosphodiesterase activity"/>
    <property type="evidence" value="ECO:0007669"/>
    <property type="project" value="InterPro"/>
</dbReference>
<keyword evidence="1" id="KW-0812">Transmembrane</keyword>
<feature type="transmembrane region" description="Helical" evidence="1">
    <location>
        <begin position="7"/>
        <end position="28"/>
    </location>
</feature>
<dbReference type="InterPro" id="IPR029787">
    <property type="entry name" value="Nucleotide_cyclase"/>
</dbReference>
<dbReference type="Gene3D" id="3.20.20.450">
    <property type="entry name" value="EAL domain"/>
    <property type="match status" value="1"/>
</dbReference>
<evidence type="ECO:0000313" key="3">
    <source>
        <dbReference type="EMBL" id="CUT17427.1"/>
    </source>
</evidence>
<dbReference type="Pfam" id="PF00563">
    <property type="entry name" value="EAL"/>
    <property type="match status" value="1"/>
</dbReference>
<dbReference type="Gene3D" id="3.30.70.270">
    <property type="match status" value="1"/>
</dbReference>
<organism evidence="3 4">
    <name type="scientific">Candidatus Ichthyocystis hellenicum</name>
    <dbReference type="NCBI Taxonomy" id="1561003"/>
    <lineage>
        <taxon>Bacteria</taxon>
        <taxon>Pseudomonadati</taxon>
        <taxon>Pseudomonadota</taxon>
        <taxon>Betaproteobacteria</taxon>
        <taxon>Burkholderiales</taxon>
        <taxon>Candidatus Ichthyocystis</taxon>
    </lineage>
</organism>
<dbReference type="PANTHER" id="PTHR33121">
    <property type="entry name" value="CYCLIC DI-GMP PHOSPHODIESTERASE PDEF"/>
    <property type="match status" value="1"/>
</dbReference>
<evidence type="ECO:0000259" key="2">
    <source>
        <dbReference type="PROSITE" id="PS50883"/>
    </source>
</evidence>
<accession>A0A0S4M0V7</accession>
<dbReference type="AlphaFoldDB" id="A0A0S4M0V7"/>
<protein>
    <submittedName>
        <fullName evidence="3">Putative signal transduction protein containing sensor and EAL domains</fullName>
    </submittedName>
</protein>
<evidence type="ECO:0000256" key="1">
    <source>
        <dbReference type="SAM" id="Phobius"/>
    </source>
</evidence>
<name>A0A0S4M0V7_9BURK</name>
<dbReference type="InterPro" id="IPR043128">
    <property type="entry name" value="Rev_trsase/Diguanyl_cyclase"/>
</dbReference>
<reference evidence="4" key="1">
    <citation type="submission" date="2015-11" db="EMBL/GenBank/DDBJ databases">
        <authorList>
            <person name="Seth-Smith H.M.B."/>
        </authorList>
    </citation>
    <scope>NUCLEOTIDE SEQUENCE [LARGE SCALE GENOMIC DNA]</scope>
    <source>
        <strain evidence="4">2013Ark11</strain>
    </source>
</reference>
<dbReference type="SMART" id="SM00267">
    <property type="entry name" value="GGDEF"/>
    <property type="match status" value="1"/>
</dbReference>
<dbReference type="Pfam" id="PF16448">
    <property type="entry name" value="LapD_MoxY_N"/>
    <property type="match status" value="1"/>
</dbReference>
<dbReference type="Pfam" id="PF00990">
    <property type="entry name" value="GGDEF"/>
    <property type="match status" value="1"/>
</dbReference>
<proteinExistence type="predicted"/>
<dbReference type="InterPro" id="IPR032244">
    <property type="entry name" value="LapD_MoxY_N"/>
</dbReference>
<keyword evidence="4" id="KW-1185">Reference proteome</keyword>
<dbReference type="SMART" id="SM00052">
    <property type="entry name" value="EAL"/>
    <property type="match status" value="1"/>
</dbReference>
<dbReference type="CDD" id="cd01948">
    <property type="entry name" value="EAL"/>
    <property type="match status" value="1"/>
</dbReference>
<dbReference type="PANTHER" id="PTHR33121:SF79">
    <property type="entry name" value="CYCLIC DI-GMP PHOSPHODIESTERASE PDED-RELATED"/>
    <property type="match status" value="1"/>
</dbReference>
<dbReference type="STRING" id="1561003.Ark11_0590"/>
<feature type="domain" description="EAL" evidence="2">
    <location>
        <begin position="410"/>
        <end position="664"/>
    </location>
</feature>
<dbReference type="InterPro" id="IPR001633">
    <property type="entry name" value="EAL_dom"/>
</dbReference>
<sequence>MTLTKQVMVSCSILFFVIMIFLFSALVYTASEGAQKEIGRTSQESLLILQNTLGEILRSNDKERIATITKALLETGLYRNITIFDHDGNIIISQHTNVKTPGIPQWFINSLRQSPKSDKSQAQHNQLTIKGFNVEVLAYPLFAYRYLWYLFISCVSSLCVAYVFCFIFLRVLLHKLLSPLNELYTRIDAIGTPQFVKINDQINTTELKKIIQSVNNLSEKLQTIIAAEVLLSRYFQKQIYIDHLTGAYNKVGMEEEIERLVSECDDKENWYLIIVNIKNLKEFNKATSVKQTDELIVTIHRIIKNCCCHKKLCLHGRPHNAQLAVVIYDPQIENLGKSMKKAFTSEFTTQNTTILPQITIAITHWKQHIPFPTFLEQSTENFSQKVSTENLSFGEIIYYRNPCDQNEINDVINTDELSFIIKNKLIYLENQPIVEIAQERKKIIAYEIFCRATLEDKTIFPSELFRIAKNNNKLFDIDYIVVEKSIASIEEFWQDTVHHEKKFHVNMSSAILESPENMNKIILLLKSTSKYSGEICFDFTESLFIKNKNKILEFTDELKKNNIPNKIGLDNAHLSAEFFSIISDIPISYVKISGSTIQQTVHKNAQDLMLSIIKIARSLDIKIIADNIDHEDKLAMVKSCGINIVQGNLVSKIEKKFNKKLLLN</sequence>
<feature type="transmembrane region" description="Helical" evidence="1">
    <location>
        <begin position="146"/>
        <end position="169"/>
    </location>
</feature>
<dbReference type="InterPro" id="IPR050706">
    <property type="entry name" value="Cyclic-di-GMP_PDE-like"/>
</dbReference>